<dbReference type="PATRIC" id="fig|33050.5.peg.4798"/>
<gene>
    <name evidence="3" type="ORF">AN936_23715</name>
</gene>
<dbReference type="PANTHER" id="PTHR46268">
    <property type="entry name" value="STRESS RESPONSE PROTEIN NHAX"/>
    <property type="match status" value="1"/>
</dbReference>
<comment type="similarity">
    <text evidence="1">Belongs to the universal stress protein A family.</text>
</comment>
<dbReference type="Gene3D" id="3.40.50.12370">
    <property type="match status" value="1"/>
</dbReference>
<keyword evidence="3" id="KW-0614">Plasmid</keyword>
<dbReference type="PANTHER" id="PTHR46268:SF15">
    <property type="entry name" value="UNIVERSAL STRESS PROTEIN HP_0031"/>
    <property type="match status" value="1"/>
</dbReference>
<evidence type="ECO:0000313" key="3">
    <source>
        <dbReference type="EMBL" id="ALH83150.1"/>
    </source>
</evidence>
<reference evidence="3 4" key="1">
    <citation type="journal article" date="2015" name="Genome Announc.">
        <title>Complete Genome Sequence of Polypropylene Glycol- and Polyethylene Glycol-Degrading Sphingopyxis macrogoltabida Strain EY-1.</title>
        <authorList>
            <person name="Ohtsubo Y."/>
            <person name="Nagata Y."/>
            <person name="Numata M."/>
            <person name="Tsuchikane K."/>
            <person name="Hosoyama A."/>
            <person name="Yamazoe A."/>
            <person name="Tsuda M."/>
            <person name="Fujita N."/>
            <person name="Kawai F."/>
        </authorList>
    </citation>
    <scope>NUCLEOTIDE SEQUENCE [LARGE SCALE GENOMIC DNA]</scope>
    <source>
        <strain evidence="3 4">EY-1</strain>
        <plasmid evidence="3">1</plasmid>
    </source>
</reference>
<accession>A0A0N9UT84</accession>
<dbReference type="AlphaFoldDB" id="A0A0N9UT84"/>
<proteinExistence type="inferred from homology"/>
<dbReference type="Pfam" id="PF00582">
    <property type="entry name" value="Usp"/>
    <property type="match status" value="2"/>
</dbReference>
<dbReference type="InterPro" id="IPR006015">
    <property type="entry name" value="Universal_stress_UspA"/>
</dbReference>
<dbReference type="CDD" id="cd00293">
    <property type="entry name" value="USP-like"/>
    <property type="match status" value="2"/>
</dbReference>
<evidence type="ECO:0000313" key="4">
    <source>
        <dbReference type="Proteomes" id="UP000058074"/>
    </source>
</evidence>
<dbReference type="Proteomes" id="UP000058074">
    <property type="component" value="Plasmid 1"/>
</dbReference>
<organism evidence="3 4">
    <name type="scientific">Sphingopyxis macrogoltabida</name>
    <name type="common">Sphingomonas macrogoltabidus</name>
    <dbReference type="NCBI Taxonomy" id="33050"/>
    <lineage>
        <taxon>Bacteria</taxon>
        <taxon>Pseudomonadati</taxon>
        <taxon>Pseudomonadota</taxon>
        <taxon>Alphaproteobacteria</taxon>
        <taxon>Sphingomonadales</taxon>
        <taxon>Sphingomonadaceae</taxon>
        <taxon>Sphingopyxis</taxon>
    </lineage>
</organism>
<dbReference type="PRINTS" id="PR01438">
    <property type="entry name" value="UNVRSLSTRESS"/>
</dbReference>
<evidence type="ECO:0000256" key="1">
    <source>
        <dbReference type="ARBA" id="ARBA00008791"/>
    </source>
</evidence>
<dbReference type="EMBL" id="CP012701">
    <property type="protein sequence ID" value="ALH83150.1"/>
    <property type="molecule type" value="Genomic_DNA"/>
</dbReference>
<protein>
    <submittedName>
        <fullName evidence="3">Universal stress protein UspA</fullName>
    </submittedName>
</protein>
<feature type="domain" description="UspA" evidence="2">
    <location>
        <begin position="9"/>
        <end position="162"/>
    </location>
</feature>
<evidence type="ECO:0000259" key="2">
    <source>
        <dbReference type="Pfam" id="PF00582"/>
    </source>
</evidence>
<dbReference type="InterPro" id="IPR006016">
    <property type="entry name" value="UspA"/>
</dbReference>
<name>A0A0N9UT84_SPHMC</name>
<geneLocation type="plasmid" evidence="3 4">
    <name>1</name>
</geneLocation>
<sequence>MGETHMEFILAAIDASAHAPGVCQYAAWAAKRLEMPVELLHVVQRQDAVAARRDLSGAIGLGVKSDLMEELVRLSEQSSRAEIEKGRVLLAAGEQIVREAGVTDVTTLHRHGGVIETILEREEDARLVVIGRRGTDHEYATDHIGSMIERVVRASIKPVMIVSRTFAEPDHVVFAYDASPAAKRALERLANSPLFAGLPVTIVMAESSGEAKVAALKDAEAVFAPDHPVTTVFDPGKAEKVIPRVVASADNPLLLMGAYGHSPIRNLIVGSTTTEMIRTAHAPVLLVR</sequence>
<feature type="domain" description="UspA" evidence="2">
    <location>
        <begin position="210"/>
        <end position="288"/>
    </location>
</feature>
<dbReference type="SUPFAM" id="SSF52402">
    <property type="entry name" value="Adenine nucleotide alpha hydrolases-like"/>
    <property type="match status" value="2"/>
</dbReference>
<dbReference type="KEGG" id="smag:AN936_23715"/>
<dbReference type="RefSeq" id="WP_335337324.1">
    <property type="nucleotide sequence ID" value="NZ_CP012701.1"/>
</dbReference>